<feature type="compositionally biased region" description="Basic and acidic residues" evidence="1">
    <location>
        <begin position="15"/>
        <end position="24"/>
    </location>
</feature>
<reference evidence="2 3" key="1">
    <citation type="journal article" date="2013" name="Mar. Genomics">
        <title>Expression of sulfatases in Rhodopirellula baltica and the diversity of sulfatases in the genus Rhodopirellula.</title>
        <authorList>
            <person name="Wegner C.E."/>
            <person name="Richter-Heitmann T."/>
            <person name="Klindworth A."/>
            <person name="Klockow C."/>
            <person name="Richter M."/>
            <person name="Achstetter T."/>
            <person name="Glockner F.O."/>
            <person name="Harder J."/>
        </authorList>
    </citation>
    <scope>NUCLEOTIDE SEQUENCE [LARGE SCALE GENOMIC DNA]</scope>
    <source>
        <strain evidence="2 3">SM41</strain>
    </source>
</reference>
<evidence type="ECO:0000313" key="2">
    <source>
        <dbReference type="EMBL" id="EMI56834.1"/>
    </source>
</evidence>
<evidence type="ECO:0000313" key="3">
    <source>
        <dbReference type="Proteomes" id="UP000011885"/>
    </source>
</evidence>
<dbReference type="PATRIC" id="fig|1263870.3.peg.1901"/>
<dbReference type="EMBL" id="ANOH01000121">
    <property type="protein sequence ID" value="EMI56834.1"/>
    <property type="molecule type" value="Genomic_DNA"/>
</dbReference>
<gene>
    <name evidence="2" type="ORF">RSSM_01777</name>
</gene>
<feature type="region of interest" description="Disordered" evidence="1">
    <location>
        <begin position="1"/>
        <end position="27"/>
    </location>
</feature>
<keyword evidence="3" id="KW-1185">Reference proteome</keyword>
<protein>
    <submittedName>
        <fullName evidence="2">Uncharacterized protein</fullName>
    </submittedName>
</protein>
<dbReference type="Proteomes" id="UP000011885">
    <property type="component" value="Unassembled WGS sequence"/>
</dbReference>
<proteinExistence type="predicted"/>
<dbReference type="AlphaFoldDB" id="M5U6E7"/>
<accession>M5U6E7</accession>
<sequence length="57" mass="6339">MAIRTAHGDETEDSNSSHEKEKLTSHGFEGLAEWSEFGWRTNGELPMDVAARLPVIP</sequence>
<organism evidence="2 3">
    <name type="scientific">Rhodopirellula sallentina SM41</name>
    <dbReference type="NCBI Taxonomy" id="1263870"/>
    <lineage>
        <taxon>Bacteria</taxon>
        <taxon>Pseudomonadati</taxon>
        <taxon>Planctomycetota</taxon>
        <taxon>Planctomycetia</taxon>
        <taxon>Pirellulales</taxon>
        <taxon>Pirellulaceae</taxon>
        <taxon>Rhodopirellula</taxon>
    </lineage>
</organism>
<comment type="caution">
    <text evidence="2">The sequence shown here is derived from an EMBL/GenBank/DDBJ whole genome shotgun (WGS) entry which is preliminary data.</text>
</comment>
<name>M5U6E7_9BACT</name>
<evidence type="ECO:0000256" key="1">
    <source>
        <dbReference type="SAM" id="MobiDB-lite"/>
    </source>
</evidence>